<proteinExistence type="predicted"/>
<dbReference type="Proteomes" id="UP000559256">
    <property type="component" value="Unassembled WGS sequence"/>
</dbReference>
<name>A0A8H5LY46_9AGAR</name>
<comment type="caution">
    <text evidence="2">The sequence shown here is derived from an EMBL/GenBank/DDBJ whole genome shotgun (WGS) entry which is preliminary data.</text>
</comment>
<dbReference type="AlphaFoldDB" id="A0A8H5LY46"/>
<evidence type="ECO:0000313" key="3">
    <source>
        <dbReference type="Proteomes" id="UP000559256"/>
    </source>
</evidence>
<gene>
    <name evidence="2" type="ORF">D9758_000609</name>
</gene>
<accession>A0A8H5LY46</accession>
<organism evidence="2 3">
    <name type="scientific">Tetrapyrgos nigripes</name>
    <dbReference type="NCBI Taxonomy" id="182062"/>
    <lineage>
        <taxon>Eukaryota</taxon>
        <taxon>Fungi</taxon>
        <taxon>Dikarya</taxon>
        <taxon>Basidiomycota</taxon>
        <taxon>Agaricomycotina</taxon>
        <taxon>Agaricomycetes</taxon>
        <taxon>Agaricomycetidae</taxon>
        <taxon>Agaricales</taxon>
        <taxon>Marasmiineae</taxon>
        <taxon>Marasmiaceae</taxon>
        <taxon>Tetrapyrgos</taxon>
    </lineage>
</organism>
<dbReference type="EMBL" id="JAACJM010000003">
    <property type="protein sequence ID" value="KAF5373644.1"/>
    <property type="molecule type" value="Genomic_DNA"/>
</dbReference>
<dbReference type="OrthoDB" id="3264363at2759"/>
<protein>
    <submittedName>
        <fullName evidence="2">Uncharacterized protein</fullName>
    </submittedName>
</protein>
<sequence length="353" mass="39533">MSSGRVNDLLHRARGEQYRHSQNLRRSRTHIAVPSRNLPSLPFNLIDLDPPTTENSLIESTKEKPDQRALKKYSGPDPPKSWTLTAAKDVRNTAAWRKQALAAVFAHRSQFRHETHLTTAELIDEANPKLPSLVTLCLEMLVNEFTTSEFIEDIVPCLPPHLRLQLLRYTAVHSPLSGVMLQSLLIPDGHTDGELIVVGPSASLRGTFFLSSSSDMTDAASSSPQAARNISQDWDDDDGTPNPLQCFIYMSTRLSPSLLLSLPPSITHLALINLPTSIALHRLPGVCPLIKFLDLSYNTWLNPMSTDAANSLSRLDWDRWSHLRTLCLRESSIPEDMLVKVNKNRWDEVGIIR</sequence>
<reference evidence="2 3" key="1">
    <citation type="journal article" date="2020" name="ISME J.">
        <title>Uncovering the hidden diversity of litter-decomposition mechanisms in mushroom-forming fungi.</title>
        <authorList>
            <person name="Floudas D."/>
            <person name="Bentzer J."/>
            <person name="Ahren D."/>
            <person name="Johansson T."/>
            <person name="Persson P."/>
            <person name="Tunlid A."/>
        </authorList>
    </citation>
    <scope>NUCLEOTIDE SEQUENCE [LARGE SCALE GENOMIC DNA]</scope>
    <source>
        <strain evidence="2 3">CBS 291.85</strain>
    </source>
</reference>
<feature type="region of interest" description="Disordered" evidence="1">
    <location>
        <begin position="219"/>
        <end position="238"/>
    </location>
</feature>
<evidence type="ECO:0000256" key="1">
    <source>
        <dbReference type="SAM" id="MobiDB-lite"/>
    </source>
</evidence>
<evidence type="ECO:0000313" key="2">
    <source>
        <dbReference type="EMBL" id="KAF5373644.1"/>
    </source>
</evidence>
<feature type="compositionally biased region" description="Basic and acidic residues" evidence="1">
    <location>
        <begin position="60"/>
        <end position="69"/>
    </location>
</feature>
<feature type="region of interest" description="Disordered" evidence="1">
    <location>
        <begin position="52"/>
        <end position="81"/>
    </location>
</feature>
<keyword evidence="3" id="KW-1185">Reference proteome</keyword>